<feature type="chain" id="PRO_5026343227" evidence="2">
    <location>
        <begin position="23"/>
        <end position="476"/>
    </location>
</feature>
<evidence type="ECO:0000313" key="3">
    <source>
        <dbReference type="EMBL" id="QIJ04704.1"/>
    </source>
</evidence>
<name>A0A6G7LSK8_9GAMM</name>
<sequence>MKGLLSILGLVIALFISSFARADIYSQVSYQTPQSSNSYYCIGSSYSDVRSVASSPGECVSLFISSWNPPYAGNDIHNCSETPTFTDSEIGNSKAYSCEWVNKQGGVVVGNIRYDGFNKTCPPSEYPNYIYEKDDDGDGQADRCFNPMELDNASQCQNTVGSMLPALTNTASSVCVTDPTTGARCGFSRSNMGNSYQANLEMSCFGNDEIPEYTDEPMPEPETCTKMNSNLMVCVADPNEKCDFYGVCQDDCGYVNGNFYCFTPCVGAECDAETPPNVDCSATPEHPSCVPAEPEIPENCTKSGAGLICKEDPAEKCDEQGVCQDGCGYINGTFVCYQSPGSGGGLFDINIQPIVDELKALNKKFDFNTTDKEGRSDWGSFDDLFGEEDMQKLRDDIASKKEEVTDFMEQVKAEFASLFSVSSTGGSYDDLTLHLSYGDFTPKFWEFFTQWAGIVGAVIILIAYLTALKIILGDNK</sequence>
<accession>A0A6G7LSK8</accession>
<gene>
    <name evidence="3" type="ORF">GII14_11450</name>
</gene>
<feature type="transmembrane region" description="Helical" evidence="1">
    <location>
        <begin position="451"/>
        <end position="472"/>
    </location>
</feature>
<keyword evidence="1" id="KW-0472">Membrane</keyword>
<evidence type="ECO:0000256" key="2">
    <source>
        <dbReference type="SAM" id="SignalP"/>
    </source>
</evidence>
<protein>
    <submittedName>
        <fullName evidence="3">Uncharacterized protein</fullName>
    </submittedName>
</protein>
<keyword evidence="1" id="KW-0812">Transmembrane</keyword>
<dbReference type="AlphaFoldDB" id="A0A6G7LSK8"/>
<dbReference type="KEGG" id="schk:GII14_11450"/>
<feature type="signal peptide" evidence="2">
    <location>
        <begin position="1"/>
        <end position="22"/>
    </location>
</feature>
<evidence type="ECO:0000256" key="1">
    <source>
        <dbReference type="SAM" id="Phobius"/>
    </source>
</evidence>
<dbReference type="EMBL" id="CP045857">
    <property type="protein sequence ID" value="QIJ04704.1"/>
    <property type="molecule type" value="Genomic_DNA"/>
</dbReference>
<evidence type="ECO:0000313" key="4">
    <source>
        <dbReference type="Proteomes" id="UP000502117"/>
    </source>
</evidence>
<keyword evidence="1" id="KW-1133">Transmembrane helix</keyword>
<dbReference type="RefSeq" id="WP_165565078.1">
    <property type="nucleotide sequence ID" value="NZ_CP045857.1"/>
</dbReference>
<keyword evidence="2" id="KW-0732">Signal</keyword>
<organism evidence="3 4">
    <name type="scientific">Shewanella chilikensis</name>
    <dbReference type="NCBI Taxonomy" id="558541"/>
    <lineage>
        <taxon>Bacteria</taxon>
        <taxon>Pseudomonadati</taxon>
        <taxon>Pseudomonadota</taxon>
        <taxon>Gammaproteobacteria</taxon>
        <taxon>Alteromonadales</taxon>
        <taxon>Shewanellaceae</taxon>
        <taxon>Shewanella</taxon>
    </lineage>
</organism>
<reference evidence="3 4" key="1">
    <citation type="submission" date="2019-11" db="EMBL/GenBank/DDBJ databases">
        <title>Complete Genome Sequence of Shewanella chilikensis Strain DC57, Isolated from Corroded Seal Rings at a floating production facility in Australia.</title>
        <authorList>
            <person name="Salgar-Chaparro S.J."/>
            <person name="Castillo-Villamizar G.A."/>
            <person name="Poehlein A."/>
            <person name="Daniel R."/>
            <person name="Machuca L."/>
        </authorList>
    </citation>
    <scope>NUCLEOTIDE SEQUENCE [LARGE SCALE GENOMIC DNA]</scope>
    <source>
        <strain evidence="3 4">DC57</strain>
    </source>
</reference>
<proteinExistence type="predicted"/>
<dbReference type="Proteomes" id="UP000502117">
    <property type="component" value="Chromosome"/>
</dbReference>